<dbReference type="GO" id="GO:0000731">
    <property type="term" value="P:DNA synthesis involved in DNA repair"/>
    <property type="evidence" value="ECO:0007669"/>
    <property type="project" value="TreeGrafter"/>
</dbReference>
<dbReference type="SMART" id="SM00382">
    <property type="entry name" value="AAA"/>
    <property type="match status" value="1"/>
</dbReference>
<dbReference type="Pfam" id="PF16193">
    <property type="entry name" value="AAA_assoc_2"/>
    <property type="match status" value="1"/>
</dbReference>
<organism evidence="5 6">
    <name type="scientific">Aerophobetes bacterium</name>
    <dbReference type="NCBI Taxonomy" id="2030807"/>
    <lineage>
        <taxon>Bacteria</taxon>
        <taxon>Candidatus Aerophobota</taxon>
    </lineage>
</organism>
<evidence type="ECO:0000313" key="6">
    <source>
        <dbReference type="Proteomes" id="UP000218775"/>
    </source>
</evidence>
<dbReference type="GO" id="GO:0003677">
    <property type="term" value="F:DNA binding"/>
    <property type="evidence" value="ECO:0007669"/>
    <property type="project" value="InterPro"/>
</dbReference>
<evidence type="ECO:0000259" key="4">
    <source>
        <dbReference type="SMART" id="SM00382"/>
    </source>
</evidence>
<keyword evidence="3" id="KW-0067">ATP-binding</keyword>
<dbReference type="GO" id="GO:0005524">
    <property type="term" value="F:ATP binding"/>
    <property type="evidence" value="ECO:0007669"/>
    <property type="project" value="UniProtKB-KW"/>
</dbReference>
<dbReference type="Gene3D" id="1.10.3710.10">
    <property type="entry name" value="DNA polymerase III clamp loader subunits, C-terminal domain"/>
    <property type="match status" value="1"/>
</dbReference>
<feature type="domain" description="AAA+ ATPase" evidence="4">
    <location>
        <begin position="39"/>
        <end position="155"/>
    </location>
</feature>
<dbReference type="FunFam" id="1.20.272.10:FF:000001">
    <property type="entry name" value="Putative AAA family ATPase"/>
    <property type="match status" value="1"/>
</dbReference>
<protein>
    <submittedName>
        <fullName evidence="5">AAA family ATPase</fullName>
    </submittedName>
</protein>
<dbReference type="GO" id="GO:0008047">
    <property type="term" value="F:enzyme activator activity"/>
    <property type="evidence" value="ECO:0007669"/>
    <property type="project" value="TreeGrafter"/>
</dbReference>
<dbReference type="InterPro" id="IPR027417">
    <property type="entry name" value="P-loop_NTPase"/>
</dbReference>
<dbReference type="GO" id="GO:0017116">
    <property type="term" value="F:single-stranded DNA helicase activity"/>
    <property type="evidence" value="ECO:0007669"/>
    <property type="project" value="TreeGrafter"/>
</dbReference>
<dbReference type="SUPFAM" id="SSF48019">
    <property type="entry name" value="post-AAA+ oligomerization domain-like"/>
    <property type="match status" value="1"/>
</dbReference>
<dbReference type="Pfam" id="PF12002">
    <property type="entry name" value="MgsA_C"/>
    <property type="match status" value="1"/>
</dbReference>
<dbReference type="GO" id="GO:0016887">
    <property type="term" value="F:ATP hydrolysis activity"/>
    <property type="evidence" value="ECO:0007669"/>
    <property type="project" value="InterPro"/>
</dbReference>
<dbReference type="PANTHER" id="PTHR13779">
    <property type="entry name" value="WERNER HELICASE-INTERACTING PROTEIN 1 FAMILY MEMBER"/>
    <property type="match status" value="1"/>
</dbReference>
<dbReference type="EMBL" id="NVUK01000002">
    <property type="protein sequence ID" value="PCI78666.1"/>
    <property type="molecule type" value="Genomic_DNA"/>
</dbReference>
<comment type="similarity">
    <text evidence="1">Belongs to the AAA ATPase family. RarA/MGS1/WRNIP1 subfamily.</text>
</comment>
<dbReference type="GO" id="GO:0006261">
    <property type="term" value="P:DNA-templated DNA replication"/>
    <property type="evidence" value="ECO:0007669"/>
    <property type="project" value="TreeGrafter"/>
</dbReference>
<name>A0A2A4X838_UNCAE</name>
<proteinExistence type="inferred from homology"/>
<dbReference type="InterPro" id="IPR008921">
    <property type="entry name" value="DNA_pol3_clamp-load_cplx_C"/>
</dbReference>
<dbReference type="InterPro" id="IPR051314">
    <property type="entry name" value="AAA_ATPase_RarA/MGS1/WRNIP1"/>
</dbReference>
<dbReference type="AlphaFoldDB" id="A0A2A4X838"/>
<evidence type="ECO:0000256" key="3">
    <source>
        <dbReference type="ARBA" id="ARBA00022840"/>
    </source>
</evidence>
<reference evidence="6" key="1">
    <citation type="submission" date="2017-08" db="EMBL/GenBank/DDBJ databases">
        <title>A dynamic microbial community with high functional redundancy inhabits the cold, oxic subseafloor aquifer.</title>
        <authorList>
            <person name="Tully B.J."/>
            <person name="Wheat C.G."/>
            <person name="Glazer B.T."/>
            <person name="Huber J.A."/>
        </authorList>
    </citation>
    <scope>NUCLEOTIDE SEQUENCE [LARGE SCALE GENOMIC DNA]</scope>
</reference>
<dbReference type="CDD" id="cd00009">
    <property type="entry name" value="AAA"/>
    <property type="match status" value="1"/>
</dbReference>
<dbReference type="Gene3D" id="3.40.50.300">
    <property type="entry name" value="P-loop containing nucleotide triphosphate hydrolases"/>
    <property type="match status" value="1"/>
</dbReference>
<dbReference type="InterPro" id="IPR021886">
    <property type="entry name" value="MgsA_C"/>
</dbReference>
<sequence>MQDETFEQAMTPQKLGELIGRNHLINDNGLLALSSSKNYPLSIVFHGPPGSGKTTLAMLYAASFKTNLHLFSAAKDTLSEIKAQIKKIEDYPLLQSTPIFFVDEFHRLSKVGQDFFLSFIEKRSIILLAATTENPSFVVNPAILSRMQTVHLPTFSQDELQIVIDRFLSKFTSFHFDAQSIERLKEQSKGDIRQLLWQLQTLYHLKIENLTAKNLAELNFEAKSHYDKQGPHHFQHLSALQKSIRTSDPDASLYYLARMVEGGEDPKVVFRRLTRICIEDIGLAEPQALDVVLRSSEAFEKLGAAEGELSMAYAVIFLALCPKSNATLTAWDKAKKLASTTSHFSAPDFLLNHKGSNKYIYDHATPEGCSGQNAFPQEVTPTRFYTPKPRGFERSLAQRLEYFSKIRSDYKDKKKPSMLKG</sequence>
<dbReference type="PANTHER" id="PTHR13779:SF7">
    <property type="entry name" value="ATPASE WRNIP1"/>
    <property type="match status" value="1"/>
</dbReference>
<evidence type="ECO:0000256" key="2">
    <source>
        <dbReference type="ARBA" id="ARBA00022741"/>
    </source>
</evidence>
<dbReference type="Pfam" id="PF00004">
    <property type="entry name" value="AAA"/>
    <property type="match status" value="1"/>
</dbReference>
<evidence type="ECO:0000313" key="5">
    <source>
        <dbReference type="EMBL" id="PCI78666.1"/>
    </source>
</evidence>
<gene>
    <name evidence="5" type="ORF">COB21_00350</name>
</gene>
<dbReference type="Gene3D" id="1.20.272.10">
    <property type="match status" value="1"/>
</dbReference>
<dbReference type="InterPro" id="IPR003593">
    <property type="entry name" value="AAA+_ATPase"/>
</dbReference>
<comment type="caution">
    <text evidence="5">The sequence shown here is derived from an EMBL/GenBank/DDBJ whole genome shotgun (WGS) entry which is preliminary data.</text>
</comment>
<dbReference type="InterPro" id="IPR032423">
    <property type="entry name" value="AAA_assoc_2"/>
</dbReference>
<keyword evidence="2" id="KW-0547">Nucleotide-binding</keyword>
<dbReference type="Proteomes" id="UP000218775">
    <property type="component" value="Unassembled WGS sequence"/>
</dbReference>
<evidence type="ECO:0000256" key="1">
    <source>
        <dbReference type="ARBA" id="ARBA00008959"/>
    </source>
</evidence>
<dbReference type="InterPro" id="IPR003959">
    <property type="entry name" value="ATPase_AAA_core"/>
</dbReference>
<dbReference type="SUPFAM" id="SSF52540">
    <property type="entry name" value="P-loop containing nucleoside triphosphate hydrolases"/>
    <property type="match status" value="1"/>
</dbReference>
<accession>A0A2A4X838</accession>